<dbReference type="VEuPathDB" id="VectorBase:GBRI023980"/>
<name>A0A1A9WLI4_9MUSC</name>
<organism evidence="2 3">
    <name type="scientific">Glossina brevipalpis</name>
    <dbReference type="NCBI Taxonomy" id="37001"/>
    <lineage>
        <taxon>Eukaryota</taxon>
        <taxon>Metazoa</taxon>
        <taxon>Ecdysozoa</taxon>
        <taxon>Arthropoda</taxon>
        <taxon>Hexapoda</taxon>
        <taxon>Insecta</taxon>
        <taxon>Pterygota</taxon>
        <taxon>Neoptera</taxon>
        <taxon>Endopterygota</taxon>
        <taxon>Diptera</taxon>
        <taxon>Brachycera</taxon>
        <taxon>Muscomorpha</taxon>
        <taxon>Hippoboscoidea</taxon>
        <taxon>Glossinidae</taxon>
        <taxon>Glossina</taxon>
    </lineage>
</organism>
<evidence type="ECO:0000313" key="3">
    <source>
        <dbReference type="Proteomes" id="UP000091820"/>
    </source>
</evidence>
<reference evidence="2" key="2">
    <citation type="submission" date="2020-05" db="UniProtKB">
        <authorList>
            <consortium name="EnsemblMetazoa"/>
        </authorList>
    </citation>
    <scope>IDENTIFICATION</scope>
    <source>
        <strain evidence="2">IAEA</strain>
    </source>
</reference>
<protein>
    <submittedName>
        <fullName evidence="2">Uncharacterized protein</fullName>
    </submittedName>
</protein>
<dbReference type="Proteomes" id="UP000091820">
    <property type="component" value="Unassembled WGS sequence"/>
</dbReference>
<keyword evidence="1" id="KW-0812">Transmembrane</keyword>
<evidence type="ECO:0000313" key="2">
    <source>
        <dbReference type="EnsemblMetazoa" id="GBRI023980-PA"/>
    </source>
</evidence>
<evidence type="ECO:0000256" key="1">
    <source>
        <dbReference type="SAM" id="Phobius"/>
    </source>
</evidence>
<keyword evidence="1" id="KW-0472">Membrane</keyword>
<dbReference type="EnsemblMetazoa" id="GBRI023980-RA">
    <property type="protein sequence ID" value="GBRI023980-PA"/>
    <property type="gene ID" value="GBRI023980"/>
</dbReference>
<keyword evidence="3" id="KW-1185">Reference proteome</keyword>
<reference evidence="3" key="1">
    <citation type="submission" date="2014-03" db="EMBL/GenBank/DDBJ databases">
        <authorList>
            <person name="Aksoy S."/>
            <person name="Warren W."/>
            <person name="Wilson R.K."/>
        </authorList>
    </citation>
    <scope>NUCLEOTIDE SEQUENCE [LARGE SCALE GENOMIC DNA]</scope>
    <source>
        <strain evidence="3">IAEA</strain>
    </source>
</reference>
<proteinExistence type="predicted"/>
<keyword evidence="1" id="KW-1133">Transmembrane helix</keyword>
<sequence>MVNTSKYNKQKMFLVTLLELSYTIHLPYNTNLMKFTKATYPLSQQLPGLSNQDNARTIYCYIFKLKAYICLLIDYTFISCTYFITTKNESDKFRTIVCLLYNHVFNLENK</sequence>
<accession>A0A1A9WLI4</accession>
<feature type="transmembrane region" description="Helical" evidence="1">
    <location>
        <begin position="65"/>
        <end position="84"/>
    </location>
</feature>
<dbReference type="AlphaFoldDB" id="A0A1A9WLI4"/>